<organism evidence="2 3">
    <name type="scientific">Allomyces macrogynus (strain ATCC 38327)</name>
    <name type="common">Allomyces javanicus var. macrogynus</name>
    <dbReference type="NCBI Taxonomy" id="578462"/>
    <lineage>
        <taxon>Eukaryota</taxon>
        <taxon>Fungi</taxon>
        <taxon>Fungi incertae sedis</taxon>
        <taxon>Blastocladiomycota</taxon>
        <taxon>Blastocladiomycetes</taxon>
        <taxon>Blastocladiales</taxon>
        <taxon>Blastocladiaceae</taxon>
        <taxon>Allomyces</taxon>
    </lineage>
</organism>
<name>A0A0L0TA05_ALLM3</name>
<reference evidence="2 3" key="1">
    <citation type="submission" date="2009-11" db="EMBL/GenBank/DDBJ databases">
        <title>Annotation of Allomyces macrogynus ATCC 38327.</title>
        <authorList>
            <consortium name="The Broad Institute Genome Sequencing Platform"/>
            <person name="Russ C."/>
            <person name="Cuomo C."/>
            <person name="Burger G."/>
            <person name="Gray M.W."/>
            <person name="Holland P.W.H."/>
            <person name="King N."/>
            <person name="Lang F.B.F."/>
            <person name="Roger A.J."/>
            <person name="Ruiz-Trillo I."/>
            <person name="Young S.K."/>
            <person name="Zeng Q."/>
            <person name="Gargeya S."/>
            <person name="Fitzgerald M."/>
            <person name="Haas B."/>
            <person name="Abouelleil A."/>
            <person name="Alvarado L."/>
            <person name="Arachchi H.M."/>
            <person name="Berlin A."/>
            <person name="Chapman S.B."/>
            <person name="Gearin G."/>
            <person name="Goldberg J."/>
            <person name="Griggs A."/>
            <person name="Gujja S."/>
            <person name="Hansen M."/>
            <person name="Heiman D."/>
            <person name="Howarth C."/>
            <person name="Larimer J."/>
            <person name="Lui A."/>
            <person name="MacDonald P.J.P."/>
            <person name="McCowen C."/>
            <person name="Montmayeur A."/>
            <person name="Murphy C."/>
            <person name="Neiman D."/>
            <person name="Pearson M."/>
            <person name="Priest M."/>
            <person name="Roberts A."/>
            <person name="Saif S."/>
            <person name="Shea T."/>
            <person name="Sisk P."/>
            <person name="Stolte C."/>
            <person name="Sykes S."/>
            <person name="Wortman J."/>
            <person name="Nusbaum C."/>
            <person name="Birren B."/>
        </authorList>
    </citation>
    <scope>NUCLEOTIDE SEQUENCE [LARGE SCALE GENOMIC DNA]</scope>
    <source>
        <strain evidence="2 3">ATCC 38327</strain>
    </source>
</reference>
<dbReference type="EMBL" id="GG745372">
    <property type="protein sequence ID" value="KNE71530.1"/>
    <property type="molecule type" value="Genomic_DNA"/>
</dbReference>
<dbReference type="VEuPathDB" id="FungiDB:AMAG_15745"/>
<dbReference type="OrthoDB" id="435607at2759"/>
<accession>A0A0L0TA05</accession>
<gene>
    <name evidence="2" type="ORF">AMAG_15745</name>
</gene>
<dbReference type="AlphaFoldDB" id="A0A0L0TA05"/>
<dbReference type="Proteomes" id="UP000054350">
    <property type="component" value="Unassembled WGS sequence"/>
</dbReference>
<feature type="compositionally biased region" description="Acidic residues" evidence="1">
    <location>
        <begin position="38"/>
        <end position="53"/>
    </location>
</feature>
<proteinExistence type="predicted"/>
<evidence type="ECO:0000256" key="1">
    <source>
        <dbReference type="SAM" id="MobiDB-lite"/>
    </source>
</evidence>
<keyword evidence="3" id="KW-1185">Reference proteome</keyword>
<protein>
    <submittedName>
        <fullName evidence="2">Uncharacterized protein</fullName>
    </submittedName>
</protein>
<reference evidence="3" key="2">
    <citation type="submission" date="2009-11" db="EMBL/GenBank/DDBJ databases">
        <title>The Genome Sequence of Allomyces macrogynus strain ATCC 38327.</title>
        <authorList>
            <consortium name="The Broad Institute Genome Sequencing Platform"/>
            <person name="Russ C."/>
            <person name="Cuomo C."/>
            <person name="Shea T."/>
            <person name="Young S.K."/>
            <person name="Zeng Q."/>
            <person name="Koehrsen M."/>
            <person name="Haas B."/>
            <person name="Borodovsky M."/>
            <person name="Guigo R."/>
            <person name="Alvarado L."/>
            <person name="Berlin A."/>
            <person name="Borenstein D."/>
            <person name="Chen Z."/>
            <person name="Engels R."/>
            <person name="Freedman E."/>
            <person name="Gellesch M."/>
            <person name="Goldberg J."/>
            <person name="Griggs A."/>
            <person name="Gujja S."/>
            <person name="Heiman D."/>
            <person name="Hepburn T."/>
            <person name="Howarth C."/>
            <person name="Jen D."/>
            <person name="Larson L."/>
            <person name="Lewis B."/>
            <person name="Mehta T."/>
            <person name="Park D."/>
            <person name="Pearson M."/>
            <person name="Roberts A."/>
            <person name="Saif S."/>
            <person name="Shenoy N."/>
            <person name="Sisk P."/>
            <person name="Stolte C."/>
            <person name="Sykes S."/>
            <person name="Walk T."/>
            <person name="White J."/>
            <person name="Yandava C."/>
            <person name="Burger G."/>
            <person name="Gray M.W."/>
            <person name="Holland P.W.H."/>
            <person name="King N."/>
            <person name="Lang F.B.F."/>
            <person name="Roger A.J."/>
            <person name="Ruiz-Trillo I."/>
            <person name="Lander E."/>
            <person name="Nusbaum C."/>
        </authorList>
    </citation>
    <scope>NUCLEOTIDE SEQUENCE [LARGE SCALE GENOMIC DNA]</scope>
    <source>
        <strain evidence="3">ATCC 38327</strain>
    </source>
</reference>
<sequence>MGIECIERDFHRFAVAAVDQREREVLEGVVIKTQMPVIDDENDDENEDEDESAESIRMRSSALLADPDHSLRARTACTSSSA</sequence>
<feature type="region of interest" description="Disordered" evidence="1">
    <location>
        <begin position="36"/>
        <end position="82"/>
    </location>
</feature>
<evidence type="ECO:0000313" key="2">
    <source>
        <dbReference type="EMBL" id="KNE71530.1"/>
    </source>
</evidence>
<evidence type="ECO:0000313" key="3">
    <source>
        <dbReference type="Proteomes" id="UP000054350"/>
    </source>
</evidence>